<dbReference type="PANTHER" id="PTHR33365">
    <property type="entry name" value="YALI0B05434P"/>
    <property type="match status" value="1"/>
</dbReference>
<dbReference type="EMBL" id="KZ821652">
    <property type="protein sequence ID" value="PYH63537.1"/>
    <property type="molecule type" value="Genomic_DNA"/>
</dbReference>
<keyword evidence="3" id="KW-0472">Membrane</keyword>
<keyword evidence="5" id="KW-1185">Reference proteome</keyword>
<evidence type="ECO:0000256" key="1">
    <source>
        <dbReference type="ARBA" id="ARBA00004685"/>
    </source>
</evidence>
<dbReference type="GO" id="GO:0043386">
    <property type="term" value="P:mycotoxin biosynthetic process"/>
    <property type="evidence" value="ECO:0007669"/>
    <property type="project" value="InterPro"/>
</dbReference>
<comment type="similarity">
    <text evidence="2">Belongs to the ustYa family.</text>
</comment>
<dbReference type="Pfam" id="PF11807">
    <property type="entry name" value="UstYa"/>
    <property type="match status" value="1"/>
</dbReference>
<comment type="pathway">
    <text evidence="1">Mycotoxin biosynthesis.</text>
</comment>
<dbReference type="PANTHER" id="PTHR33365:SF4">
    <property type="entry name" value="CYCLOCHLOROTINE BIOSYNTHESIS PROTEIN O"/>
    <property type="match status" value="1"/>
</dbReference>
<dbReference type="OrthoDB" id="3687641at2759"/>
<keyword evidence="3" id="KW-0812">Transmembrane</keyword>
<accession>A0A319AT76</accession>
<dbReference type="GeneID" id="37208216"/>
<proteinExistence type="inferred from homology"/>
<gene>
    <name evidence="4" type="ORF">BO88DRAFT_353118</name>
</gene>
<evidence type="ECO:0000313" key="5">
    <source>
        <dbReference type="Proteomes" id="UP000248405"/>
    </source>
</evidence>
<reference evidence="4" key="1">
    <citation type="submission" date="2016-12" db="EMBL/GenBank/DDBJ databases">
        <title>The genomes of Aspergillus section Nigri reveals drivers in fungal speciation.</title>
        <authorList>
            <consortium name="DOE Joint Genome Institute"/>
            <person name="Vesth T.C."/>
            <person name="Nybo J."/>
            <person name="Theobald S."/>
            <person name="Brandl J."/>
            <person name="Frisvad J.C."/>
            <person name="Nielsen K.F."/>
            <person name="Lyhne E.K."/>
            <person name="Kogle M.E."/>
            <person name="Kuo A."/>
            <person name="Riley R."/>
            <person name="Clum A."/>
            <person name="Nolan M."/>
            <person name="Lipzen A."/>
            <person name="Salamov A."/>
            <person name="Henrissat B."/>
            <person name="Wiebenga A."/>
            <person name="De Vries R.P."/>
            <person name="Grigoriev I.V."/>
            <person name="Mortensen U.H."/>
            <person name="Andersen M.R."/>
            <person name="Baker S.E."/>
        </authorList>
    </citation>
    <scope>NUCLEOTIDE SEQUENCE [LARGE SCALE GENOMIC DNA]</scope>
    <source>
        <strain evidence="4">CBS 113365</strain>
    </source>
</reference>
<dbReference type="Proteomes" id="UP000248405">
    <property type="component" value="Unassembled WGS sequence"/>
</dbReference>
<name>A0A319AT76_ASPVC</name>
<keyword evidence="3" id="KW-1133">Transmembrane helix</keyword>
<evidence type="ECO:0008006" key="6">
    <source>
        <dbReference type="Google" id="ProtNLM"/>
    </source>
</evidence>
<dbReference type="InterPro" id="IPR021765">
    <property type="entry name" value="UstYa-like"/>
</dbReference>
<sequence>MHSPPEYYPLSSDESKRLTGDEVDDQVLPHARKPYPCIWFLHIMIFSLCICIAVSGWIWHPVPTDLDCAKKLSPYSPLVGLVEYEDVRFQGDLHDVNPWKGAPSPALDEAWENITHISADDMLRMKKPLTQVKAPPALGDGYVGGIEVFHQLHCLNLVRQYTYYDYYMQPENQPLSFRSSPGMIRAHTADHCIDILRQVVQCNGDAGVLTRSWVKGNNKSQPDFGTWHKCRKIQPL</sequence>
<evidence type="ECO:0000256" key="2">
    <source>
        <dbReference type="ARBA" id="ARBA00035112"/>
    </source>
</evidence>
<dbReference type="RefSeq" id="XP_025557331.1">
    <property type="nucleotide sequence ID" value="XM_025703624.1"/>
</dbReference>
<protein>
    <recommendedName>
        <fullName evidence="6">Tat pathway signal sequence</fullName>
    </recommendedName>
</protein>
<feature type="transmembrane region" description="Helical" evidence="3">
    <location>
        <begin position="38"/>
        <end position="59"/>
    </location>
</feature>
<evidence type="ECO:0000313" key="4">
    <source>
        <dbReference type="EMBL" id="PYH63537.1"/>
    </source>
</evidence>
<organism evidence="4 5">
    <name type="scientific">Aspergillus vadensis (strain CBS 113365 / IMI 142717 / IBT 24658)</name>
    <dbReference type="NCBI Taxonomy" id="1448311"/>
    <lineage>
        <taxon>Eukaryota</taxon>
        <taxon>Fungi</taxon>
        <taxon>Dikarya</taxon>
        <taxon>Ascomycota</taxon>
        <taxon>Pezizomycotina</taxon>
        <taxon>Eurotiomycetes</taxon>
        <taxon>Eurotiomycetidae</taxon>
        <taxon>Eurotiales</taxon>
        <taxon>Aspergillaceae</taxon>
        <taxon>Aspergillus</taxon>
        <taxon>Aspergillus subgen. Circumdati</taxon>
    </lineage>
</organism>
<dbReference type="AlphaFoldDB" id="A0A319AT76"/>
<evidence type="ECO:0000256" key="3">
    <source>
        <dbReference type="SAM" id="Phobius"/>
    </source>
</evidence>